<evidence type="ECO:0000313" key="1">
    <source>
        <dbReference type="EMBL" id="MEU5713878.1"/>
    </source>
</evidence>
<comment type="caution">
    <text evidence="1">The sequence shown here is derived from an EMBL/GenBank/DDBJ whole genome shotgun (WGS) entry which is preliminary data.</text>
</comment>
<keyword evidence="2" id="KW-1185">Reference proteome</keyword>
<reference evidence="1 2" key="1">
    <citation type="submission" date="2024-06" db="EMBL/GenBank/DDBJ databases">
        <title>The Natural Products Discovery Center: Release of the First 8490 Sequenced Strains for Exploring Actinobacteria Biosynthetic Diversity.</title>
        <authorList>
            <person name="Kalkreuter E."/>
            <person name="Kautsar S.A."/>
            <person name="Yang D."/>
            <person name="Bader C.D."/>
            <person name="Teijaro C.N."/>
            <person name="Fluegel L."/>
            <person name="Davis C.M."/>
            <person name="Simpson J.R."/>
            <person name="Lauterbach L."/>
            <person name="Steele A.D."/>
            <person name="Gui C."/>
            <person name="Meng S."/>
            <person name="Li G."/>
            <person name="Viehrig K."/>
            <person name="Ye F."/>
            <person name="Su P."/>
            <person name="Kiefer A.F."/>
            <person name="Nichols A."/>
            <person name="Cepeda A.J."/>
            <person name="Yan W."/>
            <person name="Fan B."/>
            <person name="Jiang Y."/>
            <person name="Adhikari A."/>
            <person name="Zheng C.-J."/>
            <person name="Schuster L."/>
            <person name="Cowan T.M."/>
            <person name="Smanski M.J."/>
            <person name="Chevrette M.G."/>
            <person name="De Carvalho L.P.S."/>
            <person name="Shen B."/>
        </authorList>
    </citation>
    <scope>NUCLEOTIDE SEQUENCE [LARGE SCALE GENOMIC DNA]</scope>
    <source>
        <strain evidence="1 2">NPDC020594</strain>
    </source>
</reference>
<protein>
    <submittedName>
        <fullName evidence="1">Uncharacterized protein</fullName>
    </submittedName>
</protein>
<organism evidence="1 2">
    <name type="scientific">Streptomyces flaveolus</name>
    <dbReference type="NCBI Taxonomy" id="67297"/>
    <lineage>
        <taxon>Bacteria</taxon>
        <taxon>Bacillati</taxon>
        <taxon>Actinomycetota</taxon>
        <taxon>Actinomycetes</taxon>
        <taxon>Kitasatosporales</taxon>
        <taxon>Streptomycetaceae</taxon>
        <taxon>Streptomyces</taxon>
    </lineage>
</organism>
<sequence length="54" mass="5739">MDGQPLVPRAAGHTDTDHTTFLHVPSLDLVVGGDVVYNQVHQYLSEAGAHGIDS</sequence>
<name>A0ABV3APJ3_9ACTN</name>
<proteinExistence type="predicted"/>
<accession>A0ABV3APJ3</accession>
<dbReference type="RefSeq" id="WP_359261522.1">
    <property type="nucleotide sequence ID" value="NZ_JBFAEG010000062.1"/>
</dbReference>
<dbReference type="SUPFAM" id="SSF56281">
    <property type="entry name" value="Metallo-hydrolase/oxidoreductase"/>
    <property type="match status" value="1"/>
</dbReference>
<dbReference type="EMBL" id="JBFAEG010000062">
    <property type="protein sequence ID" value="MEU5713878.1"/>
    <property type="molecule type" value="Genomic_DNA"/>
</dbReference>
<gene>
    <name evidence="1" type="ORF">AB0H04_45025</name>
</gene>
<dbReference type="Proteomes" id="UP001551011">
    <property type="component" value="Unassembled WGS sequence"/>
</dbReference>
<dbReference type="InterPro" id="IPR036866">
    <property type="entry name" value="RibonucZ/Hydroxyglut_hydro"/>
</dbReference>
<evidence type="ECO:0000313" key="2">
    <source>
        <dbReference type="Proteomes" id="UP001551011"/>
    </source>
</evidence>